<evidence type="ECO:0000256" key="6">
    <source>
        <dbReference type="SAM" id="MobiDB-lite"/>
    </source>
</evidence>
<dbReference type="GO" id="GO:0031145">
    <property type="term" value="P:anaphase-promoting complex-dependent catabolic process"/>
    <property type="evidence" value="ECO:0007669"/>
    <property type="project" value="InterPro"/>
</dbReference>
<dbReference type="EMBL" id="ML993935">
    <property type="protein sequence ID" value="KAF2202487.1"/>
    <property type="molecule type" value="Genomic_DNA"/>
</dbReference>
<proteinExistence type="predicted"/>
<dbReference type="InterPro" id="IPR024977">
    <property type="entry name" value="Apc4-like_WD40_dom"/>
</dbReference>
<sequence length="821" mass="92470">MDLLAVVTEEQNLDVYRINGQRAFGVRRKNARVAVDYICWKFNGQSIAVAWSDGLMDIISAETGKVLQKDVPPPPAGGDNQRIQCIGWGVNFIDVEAVKARTGAKGKKTKDQGPSLDFTKTDTATDDWDTLKDDTTLEDFLQRQPDLQALEIAPELPDQLAMMDMETLLPKLPALPLPPASPFPMMRAQKETGEFSSQAQVDAIFHSHHLKDHNSVDMLIRCMNNGAVHPSIYDSLETIDTNLPEEWPKATYKPFLHTSHAYSPSHTILMERRMAKSTQLALIPLTLGFIPSAGVYLHLIASKTAQIQNLLSYIQQCLQRIRAYWKHSQDLPSKFMMNVTDTLEEKGQGSLVQNLYHLACTGSCPAVIREWLVDQLSDNGHKRWDHAVMSGLTKVLDLIHENLLPAIERSSISISRLRGLAQYNDSGWIFNIPVAEFTSLQELLKNLRLLAHTVLLYAGDEKRQFAMFSKWLRYEIDFETTEPGSQSREEIEGRDPGVDTGMLLEYIQYSLTCSDLAPYLRPESELPVSKQQATPCGYDDTRKAVDLLKQGANYNEQNLCLDHQFRHFKESCGNLFSQISKWHAASTRMNTGVLLEEGEVSVVDARMVYEAVPKSFNGNDLISTYTALTMTGTKSVLHLHRIMHEPEITSFPKSVQSYSTKSFDFSPAEVLDLKFVDDENLLILLSVQPGTHDKNQDLTTTLISIPYTSTSPNVYTSHLKQDVFLPTGSPIPSRSRRPDPVSSMQMKQYTKHVFEGRFQPVKMTVNGRRERRVVVVLDRDRQHYKVLDLDFVSGKGKEKGSEREGDSVVEGRDDGDVEMTG</sequence>
<dbReference type="Proteomes" id="UP000799536">
    <property type="component" value="Unassembled WGS sequence"/>
</dbReference>
<comment type="caution">
    <text evidence="9">The sequence shown here is derived from an EMBL/GenBank/DDBJ whole genome shotgun (WGS) entry which is preliminary data.</text>
</comment>
<feature type="domain" description="Anaphase-promoting complex subunit 4 long" evidence="8">
    <location>
        <begin position="282"/>
        <end position="480"/>
    </location>
</feature>
<evidence type="ECO:0000259" key="7">
    <source>
        <dbReference type="Pfam" id="PF12894"/>
    </source>
</evidence>
<evidence type="ECO:0000256" key="4">
    <source>
        <dbReference type="ARBA" id="ARBA00022786"/>
    </source>
</evidence>
<dbReference type="GO" id="GO:0034399">
    <property type="term" value="C:nuclear periphery"/>
    <property type="evidence" value="ECO:0007669"/>
    <property type="project" value="TreeGrafter"/>
</dbReference>
<protein>
    <recommendedName>
        <fullName evidence="1">Anaphase-promoting complex subunit 4</fullName>
    </recommendedName>
</protein>
<dbReference type="PANTHER" id="PTHR13260:SF0">
    <property type="entry name" value="ANAPHASE-PROMOTING COMPLEX SUBUNIT 4"/>
    <property type="match status" value="1"/>
</dbReference>
<evidence type="ECO:0000256" key="2">
    <source>
        <dbReference type="ARBA" id="ARBA00022618"/>
    </source>
</evidence>
<keyword evidence="2" id="KW-0132">Cell division</keyword>
<keyword evidence="5" id="KW-0131">Cell cycle</keyword>
<keyword evidence="3" id="KW-0498">Mitosis</keyword>
<evidence type="ECO:0000256" key="3">
    <source>
        <dbReference type="ARBA" id="ARBA00022776"/>
    </source>
</evidence>
<dbReference type="InterPro" id="IPR024790">
    <property type="entry name" value="APC4_long_dom"/>
</dbReference>
<dbReference type="InterPro" id="IPR024789">
    <property type="entry name" value="APC4"/>
</dbReference>
<dbReference type="GO" id="GO:0051301">
    <property type="term" value="P:cell division"/>
    <property type="evidence" value="ECO:0007669"/>
    <property type="project" value="UniProtKB-KW"/>
</dbReference>
<keyword evidence="4" id="KW-0833">Ubl conjugation pathway</keyword>
<dbReference type="PANTHER" id="PTHR13260">
    <property type="entry name" value="ANAPHASE PROMOTING COMPLEX SUBUNIT 4 APC4"/>
    <property type="match status" value="1"/>
</dbReference>
<feature type="compositionally biased region" description="Basic and acidic residues" evidence="6">
    <location>
        <begin position="795"/>
        <end position="814"/>
    </location>
</feature>
<keyword evidence="10" id="KW-1185">Reference proteome</keyword>
<organism evidence="9 10">
    <name type="scientific">Delitschia confertaspora ATCC 74209</name>
    <dbReference type="NCBI Taxonomy" id="1513339"/>
    <lineage>
        <taxon>Eukaryota</taxon>
        <taxon>Fungi</taxon>
        <taxon>Dikarya</taxon>
        <taxon>Ascomycota</taxon>
        <taxon>Pezizomycotina</taxon>
        <taxon>Dothideomycetes</taxon>
        <taxon>Pleosporomycetidae</taxon>
        <taxon>Pleosporales</taxon>
        <taxon>Delitschiaceae</taxon>
        <taxon>Delitschia</taxon>
    </lineage>
</organism>
<gene>
    <name evidence="9" type="ORF">GQ43DRAFT_470863</name>
</gene>
<reference evidence="9" key="1">
    <citation type="journal article" date="2020" name="Stud. Mycol.">
        <title>101 Dothideomycetes genomes: a test case for predicting lifestyles and emergence of pathogens.</title>
        <authorList>
            <person name="Haridas S."/>
            <person name="Albert R."/>
            <person name="Binder M."/>
            <person name="Bloem J."/>
            <person name="Labutti K."/>
            <person name="Salamov A."/>
            <person name="Andreopoulos B."/>
            <person name="Baker S."/>
            <person name="Barry K."/>
            <person name="Bills G."/>
            <person name="Bluhm B."/>
            <person name="Cannon C."/>
            <person name="Castanera R."/>
            <person name="Culley D."/>
            <person name="Daum C."/>
            <person name="Ezra D."/>
            <person name="Gonzalez J."/>
            <person name="Henrissat B."/>
            <person name="Kuo A."/>
            <person name="Liang C."/>
            <person name="Lipzen A."/>
            <person name="Lutzoni F."/>
            <person name="Magnuson J."/>
            <person name="Mondo S."/>
            <person name="Nolan M."/>
            <person name="Ohm R."/>
            <person name="Pangilinan J."/>
            <person name="Park H.-J."/>
            <person name="Ramirez L."/>
            <person name="Alfaro M."/>
            <person name="Sun H."/>
            <person name="Tritt A."/>
            <person name="Yoshinaga Y."/>
            <person name="Zwiers L.-H."/>
            <person name="Turgeon B."/>
            <person name="Goodwin S."/>
            <person name="Spatafora J."/>
            <person name="Crous P."/>
            <person name="Grigoriev I."/>
        </authorList>
    </citation>
    <scope>NUCLEOTIDE SEQUENCE</scope>
    <source>
        <strain evidence="9">ATCC 74209</strain>
    </source>
</reference>
<dbReference type="Pfam" id="PF12894">
    <property type="entry name" value="ANAPC4_WD40"/>
    <property type="match status" value="1"/>
</dbReference>
<dbReference type="OrthoDB" id="2110451at2759"/>
<evidence type="ECO:0000259" key="8">
    <source>
        <dbReference type="Pfam" id="PF12896"/>
    </source>
</evidence>
<dbReference type="AlphaFoldDB" id="A0A9P4JNE5"/>
<evidence type="ECO:0000313" key="10">
    <source>
        <dbReference type="Proteomes" id="UP000799536"/>
    </source>
</evidence>
<dbReference type="GO" id="GO:0070979">
    <property type="term" value="P:protein K11-linked ubiquitination"/>
    <property type="evidence" value="ECO:0007669"/>
    <property type="project" value="TreeGrafter"/>
</dbReference>
<dbReference type="Pfam" id="PF12896">
    <property type="entry name" value="ANAPC4"/>
    <property type="match status" value="1"/>
</dbReference>
<name>A0A9P4JNE5_9PLEO</name>
<dbReference type="GO" id="GO:0005680">
    <property type="term" value="C:anaphase-promoting complex"/>
    <property type="evidence" value="ECO:0007669"/>
    <property type="project" value="InterPro"/>
</dbReference>
<evidence type="ECO:0000313" key="9">
    <source>
        <dbReference type="EMBL" id="KAF2202487.1"/>
    </source>
</evidence>
<evidence type="ECO:0000256" key="5">
    <source>
        <dbReference type="ARBA" id="ARBA00023306"/>
    </source>
</evidence>
<feature type="region of interest" description="Disordered" evidence="6">
    <location>
        <begin position="793"/>
        <end position="821"/>
    </location>
</feature>
<evidence type="ECO:0000256" key="1">
    <source>
        <dbReference type="ARBA" id="ARBA00016067"/>
    </source>
</evidence>
<feature type="domain" description="Anaphase-promoting complex subunit 4-like WD40" evidence="7">
    <location>
        <begin position="1"/>
        <end position="91"/>
    </location>
</feature>
<accession>A0A9P4JNE5</accession>